<keyword evidence="8" id="KW-0418">Kinase</keyword>
<dbReference type="PRINTS" id="PR00344">
    <property type="entry name" value="BCTRLSENSOR"/>
</dbReference>
<dbReference type="SUPFAM" id="SSF55874">
    <property type="entry name" value="ATPase domain of HSP90 chaperone/DNA topoisomerase II/histidine kinase"/>
    <property type="match status" value="1"/>
</dbReference>
<organism evidence="11 12">
    <name type="scientific">Mesosutterella faecium</name>
    <dbReference type="NCBI Taxonomy" id="2925194"/>
    <lineage>
        <taxon>Bacteria</taxon>
        <taxon>Pseudomonadati</taxon>
        <taxon>Pseudomonadota</taxon>
        <taxon>Betaproteobacteria</taxon>
        <taxon>Burkholderiales</taxon>
        <taxon>Sutterellaceae</taxon>
        <taxon>Mesosutterella</taxon>
    </lineage>
</organism>
<accession>A0ABT7IQJ9</accession>
<proteinExistence type="predicted"/>
<evidence type="ECO:0000256" key="6">
    <source>
        <dbReference type="ARBA" id="ARBA00022679"/>
    </source>
</evidence>
<dbReference type="InterPro" id="IPR036097">
    <property type="entry name" value="HisK_dim/P_sf"/>
</dbReference>
<dbReference type="Proteomes" id="UP001165481">
    <property type="component" value="Unassembled WGS sequence"/>
</dbReference>
<evidence type="ECO:0000313" key="12">
    <source>
        <dbReference type="Proteomes" id="UP001165481"/>
    </source>
</evidence>
<dbReference type="SMART" id="SM00387">
    <property type="entry name" value="HATPase_c"/>
    <property type="match status" value="1"/>
</dbReference>
<keyword evidence="7" id="KW-0547">Nucleotide-binding</keyword>
<dbReference type="SMART" id="SM00388">
    <property type="entry name" value="HisKA"/>
    <property type="match status" value="1"/>
</dbReference>
<dbReference type="CDD" id="cd00075">
    <property type="entry name" value="HATPase"/>
    <property type="match status" value="1"/>
</dbReference>
<dbReference type="CDD" id="cd00082">
    <property type="entry name" value="HisKA"/>
    <property type="match status" value="1"/>
</dbReference>
<dbReference type="InterPro" id="IPR004358">
    <property type="entry name" value="Sig_transdc_His_kin-like_C"/>
</dbReference>
<keyword evidence="12" id="KW-1185">Reference proteome</keyword>
<dbReference type="GO" id="GO:0005524">
    <property type="term" value="F:ATP binding"/>
    <property type="evidence" value="ECO:0007669"/>
    <property type="project" value="UniProtKB-KW"/>
</dbReference>
<keyword evidence="6" id="KW-0808">Transferase</keyword>
<keyword evidence="9 11" id="KW-0067">ATP-binding</keyword>
<reference evidence="11" key="1">
    <citation type="submission" date="2023-03" db="EMBL/GenBank/DDBJ databases">
        <title>Mesosutterella sp. nov. isolated from porcine feces.</title>
        <authorList>
            <person name="Yu S."/>
        </authorList>
    </citation>
    <scope>NUCLEOTIDE SEQUENCE</scope>
    <source>
        <strain evidence="11">AGMB02718</strain>
    </source>
</reference>
<keyword evidence="4" id="KW-0472">Membrane</keyword>
<sequence length="222" mass="24318">MSSIIAHELRQPLATISMYCYGLIRRIEDGRADRGTVVTSLQKISEQNERASDIVRQVRSYAKGNRERSPQDLAALARAAASDMAKTLQGSKTRLTLRIPPGPVPVLTSPLEIRIIVTNLLRNAAQALKDAPQGDIVLALRREGGEALLEVSDNGPRIDDARWQAMTEERPATTKASGLGLGLSIVRSIARDHGGRVELERLDPRGLLVRVAFRLLEQGEKS</sequence>
<evidence type="ECO:0000256" key="9">
    <source>
        <dbReference type="ARBA" id="ARBA00022840"/>
    </source>
</evidence>
<dbReference type="InterPro" id="IPR036890">
    <property type="entry name" value="HATPase_C_sf"/>
</dbReference>
<evidence type="ECO:0000256" key="1">
    <source>
        <dbReference type="ARBA" id="ARBA00000085"/>
    </source>
</evidence>
<evidence type="ECO:0000256" key="7">
    <source>
        <dbReference type="ARBA" id="ARBA00022741"/>
    </source>
</evidence>
<comment type="catalytic activity">
    <reaction evidence="1">
        <text>ATP + protein L-histidine = ADP + protein N-phospho-L-histidine.</text>
        <dbReference type="EC" id="2.7.13.3"/>
    </reaction>
</comment>
<dbReference type="InterPro" id="IPR003661">
    <property type="entry name" value="HisK_dim/P_dom"/>
</dbReference>
<dbReference type="PANTHER" id="PTHR44936">
    <property type="entry name" value="SENSOR PROTEIN CREC"/>
    <property type="match status" value="1"/>
</dbReference>
<keyword evidence="5" id="KW-0597">Phosphoprotein</keyword>
<dbReference type="PANTHER" id="PTHR44936:SF10">
    <property type="entry name" value="SENSOR PROTEIN RSTB"/>
    <property type="match status" value="1"/>
</dbReference>
<dbReference type="RefSeq" id="WP_243376984.1">
    <property type="nucleotide sequence ID" value="NZ_JAKZJU020000001.1"/>
</dbReference>
<dbReference type="EC" id="2.7.13.3" evidence="3"/>
<evidence type="ECO:0000313" key="11">
    <source>
        <dbReference type="EMBL" id="MDL2060166.1"/>
    </source>
</evidence>
<dbReference type="EMBL" id="JAKZJU020000001">
    <property type="protein sequence ID" value="MDL2060166.1"/>
    <property type="molecule type" value="Genomic_DNA"/>
</dbReference>
<evidence type="ECO:0000256" key="5">
    <source>
        <dbReference type="ARBA" id="ARBA00022553"/>
    </source>
</evidence>
<feature type="domain" description="Histidine kinase" evidence="10">
    <location>
        <begin position="4"/>
        <end position="217"/>
    </location>
</feature>
<name>A0ABT7IQJ9_9BURK</name>
<dbReference type="Pfam" id="PF00512">
    <property type="entry name" value="HisKA"/>
    <property type="match status" value="1"/>
</dbReference>
<dbReference type="Pfam" id="PF02518">
    <property type="entry name" value="HATPase_c"/>
    <property type="match status" value="1"/>
</dbReference>
<dbReference type="InterPro" id="IPR003594">
    <property type="entry name" value="HATPase_dom"/>
</dbReference>
<keyword evidence="4" id="KW-1003">Cell membrane</keyword>
<dbReference type="PROSITE" id="PS50109">
    <property type="entry name" value="HIS_KIN"/>
    <property type="match status" value="1"/>
</dbReference>
<dbReference type="Gene3D" id="3.30.565.10">
    <property type="entry name" value="Histidine kinase-like ATPase, C-terminal domain"/>
    <property type="match status" value="1"/>
</dbReference>
<comment type="subcellular location">
    <subcellularLocation>
        <location evidence="2">Cell membrane</location>
        <topology evidence="2">Multi-pass membrane protein</topology>
    </subcellularLocation>
</comment>
<dbReference type="InterPro" id="IPR005467">
    <property type="entry name" value="His_kinase_dom"/>
</dbReference>
<protein>
    <recommendedName>
        <fullName evidence="3">histidine kinase</fullName>
        <ecNumber evidence="3">2.7.13.3</ecNumber>
    </recommendedName>
</protein>
<evidence type="ECO:0000259" key="10">
    <source>
        <dbReference type="PROSITE" id="PS50109"/>
    </source>
</evidence>
<evidence type="ECO:0000256" key="3">
    <source>
        <dbReference type="ARBA" id="ARBA00012438"/>
    </source>
</evidence>
<evidence type="ECO:0000256" key="8">
    <source>
        <dbReference type="ARBA" id="ARBA00022777"/>
    </source>
</evidence>
<evidence type="ECO:0000256" key="4">
    <source>
        <dbReference type="ARBA" id="ARBA00022475"/>
    </source>
</evidence>
<gene>
    <name evidence="11" type="ORF">MUN46_009485</name>
</gene>
<comment type="caution">
    <text evidence="11">The sequence shown here is derived from an EMBL/GenBank/DDBJ whole genome shotgun (WGS) entry which is preliminary data.</text>
</comment>
<dbReference type="InterPro" id="IPR050980">
    <property type="entry name" value="2C_sensor_his_kinase"/>
</dbReference>
<dbReference type="Gene3D" id="1.10.287.130">
    <property type="match status" value="1"/>
</dbReference>
<evidence type="ECO:0000256" key="2">
    <source>
        <dbReference type="ARBA" id="ARBA00004651"/>
    </source>
</evidence>
<dbReference type="SUPFAM" id="SSF47384">
    <property type="entry name" value="Homodimeric domain of signal transducing histidine kinase"/>
    <property type="match status" value="1"/>
</dbReference>